<dbReference type="InterPro" id="IPR002109">
    <property type="entry name" value="Glutaredoxin"/>
</dbReference>
<evidence type="ECO:0000313" key="2">
    <source>
        <dbReference type="EMBL" id="KAJ8299550.1"/>
    </source>
</evidence>
<accession>A0ABQ9E7R2</accession>
<dbReference type="Gene3D" id="3.40.30.10">
    <property type="entry name" value="Glutaredoxin"/>
    <property type="match status" value="1"/>
</dbReference>
<dbReference type="NCBIfam" id="TIGR02180">
    <property type="entry name" value="GRX_euk"/>
    <property type="match status" value="1"/>
</dbReference>
<gene>
    <name evidence="2" type="ORF">KUTeg_023610</name>
</gene>
<feature type="domain" description="Glutaredoxin" evidence="1">
    <location>
        <begin position="27"/>
        <end position="89"/>
    </location>
</feature>
<dbReference type="PANTHER" id="PTHR45694">
    <property type="entry name" value="GLUTAREDOXIN 2"/>
    <property type="match status" value="1"/>
</dbReference>
<dbReference type="PROSITE" id="PS51354">
    <property type="entry name" value="GLUTAREDOXIN_2"/>
    <property type="match status" value="1"/>
</dbReference>
<proteinExistence type="predicted"/>
<dbReference type="InterPro" id="IPR014025">
    <property type="entry name" value="Glutaredoxin_subgr"/>
</dbReference>
<dbReference type="PANTHER" id="PTHR45694:SF5">
    <property type="entry name" value="GLUTAREDOXIN 2"/>
    <property type="match status" value="1"/>
</dbReference>
<dbReference type="Proteomes" id="UP001217089">
    <property type="component" value="Unassembled WGS sequence"/>
</dbReference>
<dbReference type="InterPro" id="IPR011899">
    <property type="entry name" value="Glutaredoxin_euk/vir"/>
</dbReference>
<organism evidence="2 3">
    <name type="scientific">Tegillarca granosa</name>
    <name type="common">Malaysian cockle</name>
    <name type="synonym">Anadara granosa</name>
    <dbReference type="NCBI Taxonomy" id="220873"/>
    <lineage>
        <taxon>Eukaryota</taxon>
        <taxon>Metazoa</taxon>
        <taxon>Spiralia</taxon>
        <taxon>Lophotrochozoa</taxon>
        <taxon>Mollusca</taxon>
        <taxon>Bivalvia</taxon>
        <taxon>Autobranchia</taxon>
        <taxon>Pteriomorphia</taxon>
        <taxon>Arcoida</taxon>
        <taxon>Arcoidea</taxon>
        <taxon>Arcidae</taxon>
        <taxon>Tegillarca</taxon>
    </lineage>
</organism>
<evidence type="ECO:0000259" key="1">
    <source>
        <dbReference type="Pfam" id="PF00462"/>
    </source>
</evidence>
<reference evidence="2 3" key="1">
    <citation type="submission" date="2022-12" db="EMBL/GenBank/DDBJ databases">
        <title>Chromosome-level genome of Tegillarca granosa.</title>
        <authorList>
            <person name="Kim J."/>
        </authorList>
    </citation>
    <scope>NUCLEOTIDE SEQUENCE [LARGE SCALE GENOMIC DNA]</scope>
    <source>
        <strain evidence="2">Teg-2019</strain>
        <tissue evidence="2">Adductor muscle</tissue>
    </source>
</reference>
<dbReference type="SUPFAM" id="SSF52833">
    <property type="entry name" value="Thioredoxin-like"/>
    <property type="match status" value="1"/>
</dbReference>
<dbReference type="InterPro" id="IPR036249">
    <property type="entry name" value="Thioredoxin-like_sf"/>
</dbReference>
<dbReference type="PRINTS" id="PR00160">
    <property type="entry name" value="GLUTAREDOXIN"/>
</dbReference>
<sequence length="188" mass="20843">MGLTSSHVDMNSPLAQEIKQTIADHKVVIYSKTYCSYCTRAKGIFDQLNTPYKKVELNKLSDGDQIQEILSNMTGGSTVPRVFINGKFVGGCSETASLYKSGKLQDMFYVVKDCLPGYVLHGQKTNLQISVLHAQTTDSKLPCDQMTDFQILHAQTTNSKLPCDQTTDFKIHHAQTTDSKLPWSNGTS</sequence>
<name>A0ABQ9E7R2_TEGGR</name>
<dbReference type="EMBL" id="JARBDR010000921">
    <property type="protein sequence ID" value="KAJ8299550.1"/>
    <property type="molecule type" value="Genomic_DNA"/>
</dbReference>
<keyword evidence="3" id="KW-1185">Reference proteome</keyword>
<protein>
    <recommendedName>
        <fullName evidence="1">Glutaredoxin domain-containing protein</fullName>
    </recommendedName>
</protein>
<dbReference type="CDD" id="cd03419">
    <property type="entry name" value="GRX_GRXh_1_2_like"/>
    <property type="match status" value="1"/>
</dbReference>
<evidence type="ECO:0000313" key="3">
    <source>
        <dbReference type="Proteomes" id="UP001217089"/>
    </source>
</evidence>
<comment type="caution">
    <text evidence="2">The sequence shown here is derived from an EMBL/GenBank/DDBJ whole genome shotgun (WGS) entry which is preliminary data.</text>
</comment>
<dbReference type="Pfam" id="PF00462">
    <property type="entry name" value="Glutaredoxin"/>
    <property type="match status" value="1"/>
</dbReference>